<evidence type="ECO:0000313" key="2">
    <source>
        <dbReference type="EMBL" id="AFU02735.1"/>
    </source>
</evidence>
<dbReference type="HOGENOM" id="CLU_1609020_0_0_11"/>
<keyword evidence="3" id="KW-1185">Reference proteome</keyword>
<feature type="transmembrane region" description="Helical" evidence="1">
    <location>
        <begin position="59"/>
        <end position="78"/>
    </location>
</feature>
<dbReference type="eggNOG" id="ENOG502ZYK3">
    <property type="taxonomic scope" value="Bacteria"/>
</dbReference>
<dbReference type="KEGG" id="nbr:O3I_023900"/>
<feature type="transmembrane region" description="Helical" evidence="1">
    <location>
        <begin position="28"/>
        <end position="47"/>
    </location>
</feature>
<evidence type="ECO:0000313" key="3">
    <source>
        <dbReference type="Proteomes" id="UP000006304"/>
    </source>
</evidence>
<evidence type="ECO:0000256" key="1">
    <source>
        <dbReference type="SAM" id="Phobius"/>
    </source>
</evidence>
<keyword evidence="1" id="KW-0812">Transmembrane</keyword>
<dbReference type="RefSeq" id="WP_014985590.1">
    <property type="nucleotide sequence ID" value="NC_018681.1"/>
</dbReference>
<keyword evidence="1" id="KW-0472">Membrane</keyword>
<dbReference type="Proteomes" id="UP000006304">
    <property type="component" value="Chromosome"/>
</dbReference>
<dbReference type="AlphaFoldDB" id="K0F0S3"/>
<gene>
    <name evidence="2" type="ORF">O3I_023900</name>
</gene>
<dbReference type="STRING" id="1133849.O3I_023900"/>
<protein>
    <submittedName>
        <fullName evidence="2">Uncharacterized protein</fullName>
    </submittedName>
</protein>
<organism evidence="2 3">
    <name type="scientific">Nocardia brasiliensis (strain ATCC 700358 / HUJEG-1)</name>
    <dbReference type="NCBI Taxonomy" id="1133849"/>
    <lineage>
        <taxon>Bacteria</taxon>
        <taxon>Bacillati</taxon>
        <taxon>Actinomycetota</taxon>
        <taxon>Actinomycetes</taxon>
        <taxon>Mycobacteriales</taxon>
        <taxon>Nocardiaceae</taxon>
        <taxon>Nocardia</taxon>
    </lineage>
</organism>
<keyword evidence="1" id="KW-1133">Transmembrane helix</keyword>
<sequence length="145" mass="15690">MSTVRVYTPIKRLPLVVGKMPNGERIPFGPYTVPQLLAGIGLGVLTWTATMTLPGNPAITAVFGTMLTITAVVMLRAIPYTGVRLTSRMLWVGRLIVDRRPVSASGMPFSAESVRHTLYIEETVAPILTEWSAEVADVAQLPRAG</sequence>
<proteinExistence type="predicted"/>
<name>K0F0S3_NOCB7</name>
<dbReference type="EMBL" id="CP003876">
    <property type="protein sequence ID" value="AFU02735.1"/>
    <property type="molecule type" value="Genomic_DNA"/>
</dbReference>
<reference evidence="2 3" key="1">
    <citation type="journal article" date="2012" name="J. Bacteriol.">
        <title>Complete genome sequence of Nocardia brasiliensis HUJEG-1.</title>
        <authorList>
            <person name="Vera-Cabrera L."/>
            <person name="Ortiz-Lopez R."/>
            <person name="Elizondo-Gonzalez R."/>
            <person name="Perez-Maya A.A."/>
            <person name="Ocampo-Candiani J."/>
        </authorList>
    </citation>
    <scope>NUCLEOTIDE SEQUENCE [LARGE SCALE GENOMIC DNA]</scope>
    <source>
        <strain evidence="3">ATCC 700358</strain>
    </source>
</reference>
<accession>K0F0S3</accession>